<evidence type="ECO:0000313" key="3">
    <source>
        <dbReference type="Proteomes" id="UP000794436"/>
    </source>
</evidence>
<reference evidence="2" key="1">
    <citation type="submission" date="2019-03" db="EMBL/GenBank/DDBJ databases">
        <title>Long read genome sequence of the mycoparasitic Pythium oligandrum ATCC 38472 isolated from sugarbeet rhizosphere.</title>
        <authorList>
            <person name="Gaulin E."/>
        </authorList>
    </citation>
    <scope>NUCLEOTIDE SEQUENCE</scope>
    <source>
        <strain evidence="2">ATCC 38472_TT</strain>
    </source>
</reference>
<proteinExistence type="predicted"/>
<accession>A0A8K1C5D6</accession>
<dbReference type="Proteomes" id="UP000794436">
    <property type="component" value="Unassembled WGS sequence"/>
</dbReference>
<dbReference type="OrthoDB" id="123651at2759"/>
<feature type="region of interest" description="Disordered" evidence="1">
    <location>
        <begin position="1"/>
        <end position="69"/>
    </location>
</feature>
<protein>
    <submittedName>
        <fullName evidence="2">Uncharacterized protein</fullName>
    </submittedName>
</protein>
<dbReference type="AlphaFoldDB" id="A0A8K1C5D6"/>
<evidence type="ECO:0000313" key="2">
    <source>
        <dbReference type="EMBL" id="TMW56756.1"/>
    </source>
</evidence>
<dbReference type="EMBL" id="SPLM01000145">
    <property type="protein sequence ID" value="TMW56756.1"/>
    <property type="molecule type" value="Genomic_DNA"/>
</dbReference>
<feature type="compositionally biased region" description="Low complexity" evidence="1">
    <location>
        <begin position="23"/>
        <end position="35"/>
    </location>
</feature>
<gene>
    <name evidence="2" type="ORF">Poli38472_006766</name>
</gene>
<organism evidence="2 3">
    <name type="scientific">Pythium oligandrum</name>
    <name type="common">Mycoparasitic fungus</name>
    <dbReference type="NCBI Taxonomy" id="41045"/>
    <lineage>
        <taxon>Eukaryota</taxon>
        <taxon>Sar</taxon>
        <taxon>Stramenopiles</taxon>
        <taxon>Oomycota</taxon>
        <taxon>Peronosporomycetes</taxon>
        <taxon>Pythiales</taxon>
        <taxon>Pythiaceae</taxon>
        <taxon>Pythium</taxon>
    </lineage>
</organism>
<comment type="caution">
    <text evidence="2">The sequence shown here is derived from an EMBL/GenBank/DDBJ whole genome shotgun (WGS) entry which is preliminary data.</text>
</comment>
<evidence type="ECO:0000256" key="1">
    <source>
        <dbReference type="SAM" id="MobiDB-lite"/>
    </source>
</evidence>
<keyword evidence="3" id="KW-1185">Reference proteome</keyword>
<sequence length="392" mass="45441">MQADVTSEANTDFDVKIERSRAQSSPSSPDTTQTSRKQARTSVSPSLAIARQREWERQSRARRKANRNKMREQIKTLECALANIMFVHETTEVEEESGDDESVRMRRFLRSCIQYGDDIITLQQEKDALRRKLLEYQQFEGVMRLRLRELDMDDWSSRTVKWRATTYAVFTPWALEQCQSVVDIVKRDIQTYSVREDLVSSSLTFNGWRDKRRLDEQSSTLQFSFFKDFVAQDIEYASDEYWRLHLNGDEYGRVMIGPNVKTYYEVIQEVTPDLIIVRCVGKYPDLPVHFHMLALVYRIRTTTGFIQGIKTLPSDELKDATAEEDAVWTSVFHGTTLDALEHDRNGRCVAYKTSVNGEISSVNAPFVFRWLVEALVTVVRAESVMLGRHLLC</sequence>
<name>A0A8K1C5D6_PYTOL</name>
<feature type="compositionally biased region" description="Polar residues" evidence="1">
    <location>
        <begin position="1"/>
        <end position="10"/>
    </location>
</feature>